<dbReference type="InterPro" id="IPR036397">
    <property type="entry name" value="RNaseH_sf"/>
</dbReference>
<keyword evidence="5" id="KW-0808">Transferase</keyword>
<evidence type="ECO:0000256" key="12">
    <source>
        <dbReference type="ARBA" id="ARBA00023014"/>
    </source>
</evidence>
<feature type="region of interest" description="Disordered" evidence="16">
    <location>
        <begin position="1711"/>
        <end position="1868"/>
    </location>
</feature>
<feature type="domain" description="DNA polymerase delta/zeta catalytic subunit N-terminal" evidence="20">
    <location>
        <begin position="56"/>
        <end position="137"/>
    </location>
</feature>
<dbReference type="InterPro" id="IPR023211">
    <property type="entry name" value="DNA_pol_palm_dom_sf"/>
</dbReference>
<feature type="compositionally biased region" description="Polar residues" evidence="16">
    <location>
        <begin position="2984"/>
        <end position="2997"/>
    </location>
</feature>
<evidence type="ECO:0000259" key="21">
    <source>
        <dbReference type="Pfam" id="PF24065"/>
    </source>
</evidence>
<feature type="compositionally biased region" description="Polar residues" evidence="16">
    <location>
        <begin position="407"/>
        <end position="423"/>
    </location>
</feature>
<dbReference type="Pfam" id="PF24055">
    <property type="entry name" value="POL3_N"/>
    <property type="match status" value="1"/>
</dbReference>
<evidence type="ECO:0000259" key="18">
    <source>
        <dbReference type="Pfam" id="PF03104"/>
    </source>
</evidence>
<dbReference type="EMBL" id="CAXIEN010000051">
    <property type="protein sequence ID" value="CAL1270921.1"/>
    <property type="molecule type" value="Genomic_DNA"/>
</dbReference>
<keyword evidence="12" id="KW-0411">Iron-sulfur</keyword>
<dbReference type="InterPro" id="IPR006134">
    <property type="entry name" value="DNA-dir_DNA_pol_B_multi_dom"/>
</dbReference>
<dbReference type="Gene3D" id="3.30.342.10">
    <property type="entry name" value="DNA Polymerase, chain B, domain 1"/>
    <property type="match status" value="1"/>
</dbReference>
<evidence type="ECO:0000256" key="3">
    <source>
        <dbReference type="ARBA" id="ARBA00012417"/>
    </source>
</evidence>
<feature type="region of interest" description="Disordered" evidence="16">
    <location>
        <begin position="2030"/>
        <end position="2057"/>
    </location>
</feature>
<keyword evidence="23" id="KW-1185">Reference proteome</keyword>
<evidence type="ECO:0000256" key="16">
    <source>
        <dbReference type="SAM" id="MobiDB-lite"/>
    </source>
</evidence>
<feature type="region of interest" description="Disordered" evidence="16">
    <location>
        <begin position="2839"/>
        <end position="2875"/>
    </location>
</feature>
<feature type="compositionally biased region" description="Polar residues" evidence="16">
    <location>
        <begin position="1955"/>
        <end position="1968"/>
    </location>
</feature>
<organism evidence="22 23">
    <name type="scientific">Larinioides sclopetarius</name>
    <dbReference type="NCBI Taxonomy" id="280406"/>
    <lineage>
        <taxon>Eukaryota</taxon>
        <taxon>Metazoa</taxon>
        <taxon>Ecdysozoa</taxon>
        <taxon>Arthropoda</taxon>
        <taxon>Chelicerata</taxon>
        <taxon>Arachnida</taxon>
        <taxon>Araneae</taxon>
        <taxon>Araneomorphae</taxon>
        <taxon>Entelegynae</taxon>
        <taxon>Araneoidea</taxon>
        <taxon>Araneidae</taxon>
        <taxon>Larinioides</taxon>
    </lineage>
</organism>
<feature type="compositionally biased region" description="Basic residues" evidence="16">
    <location>
        <begin position="2519"/>
        <end position="2529"/>
    </location>
</feature>
<feature type="region of interest" description="Disordered" evidence="16">
    <location>
        <begin position="1933"/>
        <end position="1968"/>
    </location>
</feature>
<comment type="catalytic activity">
    <reaction evidence="14">
        <text>DNA(n) + a 2'-deoxyribonucleoside 5'-triphosphate = DNA(n+1) + diphosphate</text>
        <dbReference type="Rhea" id="RHEA:22508"/>
        <dbReference type="Rhea" id="RHEA-COMP:17339"/>
        <dbReference type="Rhea" id="RHEA-COMP:17340"/>
        <dbReference type="ChEBI" id="CHEBI:33019"/>
        <dbReference type="ChEBI" id="CHEBI:61560"/>
        <dbReference type="ChEBI" id="CHEBI:173112"/>
        <dbReference type="EC" id="2.7.7.7"/>
    </reaction>
</comment>
<dbReference type="SMART" id="SM00486">
    <property type="entry name" value="POLBc"/>
    <property type="match status" value="1"/>
</dbReference>
<evidence type="ECO:0000313" key="23">
    <source>
        <dbReference type="Proteomes" id="UP001497382"/>
    </source>
</evidence>
<accession>A0AAV1ZGR5</accession>
<dbReference type="Pfam" id="PF14260">
    <property type="entry name" value="zf-C4pol"/>
    <property type="match status" value="1"/>
</dbReference>
<feature type="region of interest" description="Disordered" evidence="16">
    <location>
        <begin position="407"/>
        <end position="446"/>
    </location>
</feature>
<protein>
    <recommendedName>
        <fullName evidence="4">DNA polymerase zeta catalytic subunit</fullName>
        <ecNumber evidence="3">2.7.7.7</ecNumber>
    </recommendedName>
</protein>
<feature type="domain" description="DNA-directed DNA polymerase family B exonuclease" evidence="18">
    <location>
        <begin position="4146"/>
        <end position="4359"/>
    </location>
</feature>
<proteinExistence type="inferred from homology"/>
<keyword evidence="13" id="KW-0234">DNA repair</keyword>
<dbReference type="PANTHER" id="PTHR45812:SF1">
    <property type="entry name" value="DNA POLYMERASE ZETA CATALYTIC SUBUNIT"/>
    <property type="match status" value="1"/>
</dbReference>
<feature type="region of interest" description="Disordered" evidence="16">
    <location>
        <begin position="371"/>
        <end position="391"/>
    </location>
</feature>
<sequence>MFSLRILTVDSYQSSPISGYDDCYSDFRGCEIYNVPVLTLFGTTQAGQKGALHVHGVFPYMYLRWNDVFPGVSTANCRKYLQELALEIDKALNVEAVKSNSNKHHVHNITIEKKRSIYGFYAEAEDFLKILFYYPWDTSRVAALLYRQSILNKFIQPYEAHFPYAFQFFVDYNLFGMNTININAFKFRSPNGVNVSLSNTPQGMSSFLSGDSHSYCQIWNVASLSSSQVNNIPKRVVSELEVDCREDAILNKYGLLYCNSNPGLVEIREDLKRQRRLANETSQMTPIPTQERDVEVTESEAFYKGLLMKIIERKKTAEESLMKEDNESGANNDSQRSFIQSSSESFGLSNTQDKEMLKMLVNMCKDHGPEDDSILAAKNDSESDDEEVTNEMSQQFVDDILNAHWTSQNTDSQNPMHSSNDFHNSMDAEMPSANKQDDQIPQVDGAYDDENFENGPRLLKQENVNVNTEFNEEPPVLHPIPPLESCELEQDWMTHCSVKVTDIGTVDSSRPIPLAALANGSNVWSKSKKLHVPVVKKSGISKMIQNEQMRVKKMTVDPSVGTLLKDLISKIVEQENECVNSDSKASKDYLQMDSKLSLSKSDKTSKSKADCLLGARPKSKNNIYSSLEKSSCMIKNLSCDRASTNNSESRSSNSTSWNDLLKTSEQVKVIDSSLMISPSFNHSTDLNTKVKNGEFKVHSKPYASTVCFDKKNYGLHPSSSDDMLSLKSTLPKEMLTDIDNKSKKKDNIYRQERELSNSDLMELKKSSNNDGELHPFSSELTCTNSSTLKQGFNIVKSIKSVNFSKVGREAVLLKKLTEKDIAKLKTAHSEIITNVNLISEQISNESKKSQKGIRDDRKQYKIFDRNKLKLTSLNQLDNLDSKESSEIKLNCSVNKQHLFSEKYSGSIKNSQKYFVDSDHSSSFHISSKKPISDNMNSQKSKNISCNVNNVAGAFCPSEISDKKQSAFSKNSISPSFNNGVFLSQGDVHCSGPKIPSDHHSTLPSISTEKPDDANDFKNRFESDIRNQENITKSLQFSASTSSLTAGAFTTNLKPIFQKSHKLADQKINSKHNFSKKNKNIAGRKGKRAKSTHISDKKLSGKFEFFKPLEYDNDFKKESEDAFKNSLHERNVDYYPKAKAMSPGIKPLISSATQMLGSEPNLDNDVIKPRILCSSQKITEPTKINKFIGNIIKNSPYVNLVNCRPLIEKYYPENLPLLLKKNTSLQSKRHKKFSNSKAFSEYETEKFHLSRKGGGISSAGCSNKNPVKRLTNKSKNIHFASSTGYKGKNQGYPKLDVISLPVKSQANMLFRKNSIDTLPRLDKSKSGIETQSTNNVLSSKTESQDILPFAVKSKPSQKSRSMTDLSIRAEISLGSLNQNIKTNKSDEKTNLHSSYASCELSSREIMNEAKEDKSASKSADSISLDCIPNHTKKLFFNENSKIRFNNHKLAIPDCSIAGGAKTNETTGNKKLHEPNENFHRGDKNKIATQCESLHKGDKNEISSQCILNEDNDFKSSLADTPIKDDCNFRSQALAKNELSGTVLEKATEMKPSRETRKPKLISSNSLDNSVIATNDLYDIVKRRTASKNKLDSKLSMKPNSSRSVNNNKPGKKFPTSSRTKTSKKSLATSQNDFSSVLNTKSDSGFTSVAEKEDLLSLSEERDLTCNSDKRTVPCIENSASESKTENSFSFPNKNQCHIAQEVLLANDMTTDSTLLSDPSKSAKDTALQNTESRQDSLVTSTSNEFLRTEIPSTNTTLHPIPDSSNRNQSSLLTHKVTACGSHPSSNSKSTLSKSSKGRMSKNIRTSNNNFGFFSNKTPQRSRRCQNDPESLQFTKPLSNRLSLKRNKKNNFPNERKDSASQQDSKKPWKVDSTLLENSNSQGCNTLTSAETNSNQQSSEACVLPQNVIIKTEPPDDYEDNRNSDISDALKRFDFDENSSSDPASFTFSHSKRTRNNKNQQLTQQSKFGRNVSKIQSGARCFSSGFNETNKSDFHLNAALVSSDNNNSNNRYPKRNHSFSSSFDDVVILDETPNASSSTSRQTRRSPRLVGNNNTGPKEVIDLESEDVGMNVAPVITIKRDSDGNNSIVPNKRCSSFANNGNKNEDLADAHLSMSSTYNSVEDLSSSPDSKHGLKMTLKLKTIKTRNNKPKLVVVGKQLDGEIDQEDDSNVQPDSEVTIKTGGGLEMKSKSSRTLGVRSSKRKSKTSADAQYVPHLLIKDIKIEKEDDYEKPYVQPLKFSLSTKSVTQVDKPSTSFEPKCEPLKLYRRSNNFYVESNGSNKRKFSNTTNENSKNETEILPKRRRGRPAKVQKSVPPQTDLSPLKNNTSFNENLSAACATYHIPRTSAADQHIDIDRRCSFPVSNNIEECSYEKVGPNLNFNWYKVKIKQEILSDHEGAVNTDNNINTNSISSLENNTSATTSRRRNSLRCESFKKFFDSASDDDAKPKAGTKPQKKKIRSKSANTDNMNTVEHISKIPSSSSRRTRTRSGGFKKYLGGGDKGGNSSDSDCKVVDANIVFKNKKAPRRKRGRPPLSRNRQLSSDALLPCNPCSVTLERLSPSLLEQGNSSRKTRRMSNVETSNRPNLNSAFNSGMQIIPDFILNVPPSCSIINNGSAVDIRPSGNDITVINQHVLNSEKSDFEVLHNKVMGEKISPVLQPSPNKNPCTKFIPDSGPVTINGLNSIDIDSDFSELLFEKEMSGNKLNCSSFIYSSSLNPDNNILSNRNTTNFLRPPSHEMDQRVFESPSSILKSGSMDCQSPLLYSHSPITDAKHMSEFSPDNKFSHLNHSSPQAHKRQQELIHSPVMNPDPMFDHCNSPLKEVIIANDKKEILKTPEKDFSRTMQQRDMSTYYSSSSDSYNEGCRTDPSVIPKSKTKGNMFTNVGSGIPDALHANDYNKRQQHNSPYSFENNSMDQKGELPFCTTKGFGSYDKISNTQHDSLKYMGNNFSGRKESMNSCFPSKYSESRKPLPSIPEQSRAACEEPNQENSHYSQFPSSYGSPVGVQQPYSAPNQNRFNNSFHQRTDESSNSFRNHNEYYDRMKWEDLNVSNFSNTNDSYSEDCKSPFAAQQSRYDGYYTKNSNDLNGRSRVNNDPYYRQKWTEVNTPYFHHSERSLNEYSQNDRSLDKFSLNDRSINETFRTNPPEVQPESSKYDSLYPNINSQVSDSSGPFERTKSVDVNFSHFSTFDDNPGEPKEFQNTLGKKFENTFEKNMEVFFSNRGFSSTSSEIQSPSPVSHASPQLGTNSSPFSVDSKIVLNKKTDFNSESNEVGCKYVDVCKPSPCSSLSDHLDSVQSPSLTNNSPLCAPNHPVSVIEEFKVQEIMEELSSPCLENVGESKNSPVVYDKRTQSPNNSREVLTISSDSGDSMNECNTILKSPDSFSKSTKTSSNECEQDVKTFDMTLESVQEDSFDLLSDQMISDDESFLMDDNIFTNSPQNKVDESAPIPLKSNDIADPCDIPKTSSTERSSAASTEADQTSLNYTDCDVQILNFQECLTESDPVMHPFLGDLSFDFLSQDNNSITNKENDSNTCVAATDVSVKDDLSDSAQTTNKTQNNNGCPLFVGTVPNVNVILTNPSNSILDTPNSFVPLESLKNSIMPVITVNNSTVNETVCYTQPSTSSAFNSINPAFLSTLMVNESVVLPQSNFFFNNGSIIIGDGSSVEQSCINVIQNSDTDKNYSITSVSEVDSKDPQEVQNLKKSFNGEDDILSMIVKSCDIGEEFDENFDSPVETLDNADVAEPRSTHPASDNLDGVSNLNTLEINSIPNSFSVNSMEKITTPSQNLSSDCEQKDESKVLSCELPNQINKYKSKENHSLCVPSPNQSLESSQDKDNIRQSAPLDSMIHSFYGEDSLYGLNASGNCDSLSVCSSVQSYNTSLNESNKKLKSVTDDFFERYHKDIAIISPSQFSGSSAVGNHTLIAETRIIPIENGRNRLSPLNLNAKLVTKRAADSSSDETNEVDLQTMFVKPDGSPPHYVRIVVWVKPGEASPTCSSPESSSSQKSESPLVQPRPFSPSENQPIQSTPSTVNRQLIITPTSRTDHGVLRQLLSKGVTLESTPSVHRQYNKTRILDRLLLSPISKDDLLTNDTKRKRKLPFDGSPERSELPGSKILKEVHERSCKKSFMADHSKDIVENLTSSEIDGPTLINSQDFRINIEDCERVRHEAQHLTIMSLEIHVNTRNTLNPDPVHDPVAAIFYTIYNEMEAFQQKIVGIIALDQQAENNGIRSTHKSLTNYLSLIPGVKTCQVTCVEDEKLLFEKLACVVRECDPDILVGYEIQMASWGYLIQRANILKINLISMLSRLCSEKKETKAEKALEDRTVTDQTADTDQINIPGRIVLNVWRLMRKEITLNVYTFENVYYHVLHKRTPRYSFHDLTQWYCGQQKETVIRYYTVRILGTIQILDKLDLIQRTSELARLFGIQFYEVLSRGSQFRVESMLRRTAAQRGFVCVSPSVQQRSHSRAPECVPLVLEPSSRFYDDPLVVLDFQSLYPSVIISNNVCYSTCLGRVEHFGKDVPSEFGCTSLNVPIDHLQKLVDEDKIHFLPPGVAFVKSDVSRGILPTMLEEILDTRVMVKQFMKKIKNINDMQQLMKQLEARQQGLKLLANTTYGYTGASFSGRMPCVEVADSIVAKARETLERAIWLIENTPKWRAKVVYGDTDSLFVHLPGRTKAEAFKIGQEMADVVTKTNPKPVKLKFEKVYLPCVLQTKKRYVGFMYETADQQRPIFDAKGIETVRRDSCPATAKILEKSLKILFETHDVNSAKSYVQKQFRKVMNGRINLKDFIFAKEYRGLSGYRPGACVPALEIARRRLNKDPRSEPRTGERVPYVVVYGLPGSPIIRLVHEPGDLLMNPSLRINATYYITRVISPPLERVFSLMGANVKTWYTAIAHTQKLNLPMSHYPRETITQYFVTRNCPSCDCPTTSSLCDNCHQDRAGTAADLQDKIRKWERAVNHLNQICVSCTKSNSSIDHCTSMDCPVLFKLNLAKKDFSQAPYLRKILTHELF</sequence>
<feature type="region of interest" description="Disordered" evidence="16">
    <location>
        <begin position="3135"/>
        <end position="3155"/>
    </location>
</feature>
<dbReference type="SUPFAM" id="SSF56672">
    <property type="entry name" value="DNA/RNA polymerases"/>
    <property type="match status" value="1"/>
</dbReference>
<dbReference type="FunFam" id="3.30.420.10:FF:000024">
    <property type="entry name" value="DNA polymerase zeta catalytic subunit"/>
    <property type="match status" value="1"/>
</dbReference>
<dbReference type="GO" id="GO:0016035">
    <property type="term" value="C:zeta DNA polymerase complex"/>
    <property type="evidence" value="ECO:0007669"/>
    <property type="project" value="InterPro"/>
</dbReference>
<dbReference type="PRINTS" id="PR00106">
    <property type="entry name" value="DNAPOLB"/>
</dbReference>
<dbReference type="Pfam" id="PF03104">
    <property type="entry name" value="DNA_pol_B_exo1"/>
    <property type="match status" value="1"/>
</dbReference>
<dbReference type="GO" id="GO:0051536">
    <property type="term" value="F:iron-sulfur cluster binding"/>
    <property type="evidence" value="ECO:0007669"/>
    <property type="project" value="UniProtKB-KW"/>
</dbReference>
<feature type="compositionally biased region" description="Low complexity" evidence="16">
    <location>
        <begin position="334"/>
        <end position="349"/>
    </location>
</feature>
<keyword evidence="9" id="KW-0862">Zinc</keyword>
<keyword evidence="10" id="KW-0239">DNA-directed DNA polymerase</keyword>
<feature type="compositionally biased region" description="Polar residues" evidence="16">
    <location>
        <begin position="2312"/>
        <end position="2324"/>
    </location>
</feature>
<dbReference type="InterPro" id="IPR056435">
    <property type="entry name" value="DPOD/Z_N"/>
</dbReference>
<dbReference type="PANTHER" id="PTHR45812">
    <property type="entry name" value="DNA POLYMERASE ZETA CATALYTIC SUBUNIT"/>
    <property type="match status" value="1"/>
</dbReference>
<feature type="region of interest" description="Disordered" evidence="16">
    <location>
        <begin position="1586"/>
        <end position="1630"/>
    </location>
</feature>
<feature type="compositionally biased region" description="Polar residues" evidence="16">
    <location>
        <begin position="1596"/>
        <end position="1607"/>
    </location>
</feature>
<dbReference type="InterPro" id="IPR056447">
    <property type="entry name" value="REV3_N"/>
</dbReference>
<feature type="compositionally biased region" description="Low complexity" evidence="16">
    <location>
        <begin position="2847"/>
        <end position="2857"/>
    </location>
</feature>
<keyword evidence="6" id="KW-0548">Nucleotidyltransferase</keyword>
<dbReference type="Pfam" id="PF00136">
    <property type="entry name" value="DNA_pol_B"/>
    <property type="match status" value="1"/>
</dbReference>
<dbReference type="Gene3D" id="1.10.132.60">
    <property type="entry name" value="DNA polymerase family B, C-terminal domain"/>
    <property type="match status" value="1"/>
</dbReference>
<reference evidence="22 23" key="1">
    <citation type="submission" date="2024-04" db="EMBL/GenBank/DDBJ databases">
        <authorList>
            <person name="Rising A."/>
            <person name="Reimegard J."/>
            <person name="Sonavane S."/>
            <person name="Akerstrom W."/>
            <person name="Nylinder S."/>
            <person name="Hedman E."/>
            <person name="Kallberg Y."/>
        </authorList>
    </citation>
    <scope>NUCLEOTIDE SEQUENCE [LARGE SCALE GENOMIC DNA]</scope>
</reference>
<feature type="domain" description="DNA-directed DNA polymerase family B multifunctional" evidence="17">
    <location>
        <begin position="4422"/>
        <end position="4876"/>
    </location>
</feature>
<feature type="compositionally biased region" description="Low complexity" evidence="16">
    <location>
        <begin position="3987"/>
        <end position="4005"/>
    </location>
</feature>
<feature type="region of interest" description="Disordered" evidence="16">
    <location>
        <begin position="2560"/>
        <end position="2584"/>
    </location>
</feature>
<dbReference type="CDD" id="cd05778">
    <property type="entry name" value="DNA_polB_zeta_exo"/>
    <property type="match status" value="1"/>
</dbReference>
<gene>
    <name evidence="22" type="ORF">LARSCL_LOCUS5565</name>
</gene>
<dbReference type="FunFam" id="1.10.132.60:FF:000005">
    <property type="entry name" value="Putative DNA polymerase zeta catalytic subunit"/>
    <property type="match status" value="1"/>
</dbReference>
<feature type="compositionally biased region" description="Low complexity" evidence="16">
    <location>
        <begin position="2398"/>
        <end position="2416"/>
    </location>
</feature>
<keyword evidence="8" id="KW-0227">DNA damage</keyword>
<evidence type="ECO:0000256" key="9">
    <source>
        <dbReference type="ARBA" id="ARBA00022833"/>
    </source>
</evidence>
<dbReference type="GO" id="GO:0005634">
    <property type="term" value="C:nucleus"/>
    <property type="evidence" value="ECO:0007669"/>
    <property type="project" value="TreeGrafter"/>
</dbReference>
<feature type="compositionally biased region" description="Polar residues" evidence="16">
    <location>
        <begin position="4014"/>
        <end position="4029"/>
    </location>
</feature>
<dbReference type="PROSITE" id="PS00116">
    <property type="entry name" value="DNA_POLYMERASE_B"/>
    <property type="match status" value="1"/>
</dbReference>
<dbReference type="GO" id="GO:0000724">
    <property type="term" value="P:double-strand break repair via homologous recombination"/>
    <property type="evidence" value="ECO:0007669"/>
    <property type="project" value="TreeGrafter"/>
</dbReference>
<feature type="region of interest" description="Disordered" evidence="16">
    <location>
        <begin position="2162"/>
        <end position="2206"/>
    </location>
</feature>
<evidence type="ECO:0000256" key="10">
    <source>
        <dbReference type="ARBA" id="ARBA00022932"/>
    </source>
</evidence>
<feature type="compositionally biased region" description="Low complexity" evidence="16">
    <location>
        <begin position="1780"/>
        <end position="1793"/>
    </location>
</feature>
<feature type="compositionally biased region" description="Polar residues" evidence="16">
    <location>
        <begin position="3347"/>
        <end position="3361"/>
    </location>
</feature>
<dbReference type="InterPro" id="IPR017964">
    <property type="entry name" value="DNA-dir_DNA_pol_B_CS"/>
</dbReference>
<dbReference type="GO" id="GO:0046872">
    <property type="term" value="F:metal ion binding"/>
    <property type="evidence" value="ECO:0007669"/>
    <property type="project" value="UniProtKB-KW"/>
</dbReference>
<feature type="region of interest" description="Disordered" evidence="16">
    <location>
        <begin position="2396"/>
        <end position="2424"/>
    </location>
</feature>
<dbReference type="Pfam" id="PF24065">
    <property type="entry name" value="REV3_N"/>
    <property type="match status" value="1"/>
</dbReference>
<feature type="compositionally biased region" description="Low complexity" evidence="16">
    <location>
        <begin position="1611"/>
        <end position="1628"/>
    </location>
</feature>
<feature type="region of interest" description="Disordered" evidence="16">
    <location>
        <begin position="3339"/>
        <end position="3361"/>
    </location>
</feature>
<name>A0AAV1ZGR5_9ARAC</name>
<evidence type="ECO:0000256" key="6">
    <source>
        <dbReference type="ARBA" id="ARBA00022695"/>
    </source>
</evidence>
<feature type="region of interest" description="Disordered" evidence="16">
    <location>
        <begin position="3812"/>
        <end position="3832"/>
    </location>
</feature>
<feature type="region of interest" description="Disordered" evidence="16">
    <location>
        <begin position="321"/>
        <end position="350"/>
    </location>
</feature>
<dbReference type="InterPro" id="IPR006133">
    <property type="entry name" value="DNA-dir_DNA_pol_B_exonuc"/>
</dbReference>
<feature type="compositionally biased region" description="Polar residues" evidence="16">
    <location>
        <begin position="1801"/>
        <end position="1817"/>
    </location>
</feature>
<feature type="compositionally biased region" description="Basic and acidic residues" evidence="16">
    <location>
        <begin position="1852"/>
        <end position="1868"/>
    </location>
</feature>
<feature type="compositionally biased region" description="Polar residues" evidence="16">
    <location>
        <begin position="1936"/>
        <end position="1947"/>
    </location>
</feature>
<evidence type="ECO:0000256" key="2">
    <source>
        <dbReference type="ARBA" id="ARBA00005755"/>
    </source>
</evidence>
<feature type="compositionally biased region" description="Polar residues" evidence="16">
    <location>
        <begin position="2459"/>
        <end position="2470"/>
    </location>
</feature>
<dbReference type="GO" id="GO:0042276">
    <property type="term" value="P:error-prone translesion synthesis"/>
    <property type="evidence" value="ECO:0007669"/>
    <property type="project" value="TreeGrafter"/>
</dbReference>
<evidence type="ECO:0000256" key="4">
    <source>
        <dbReference type="ARBA" id="ARBA00021589"/>
    </source>
</evidence>
<feature type="compositionally biased region" description="Polar residues" evidence="16">
    <location>
        <begin position="1826"/>
        <end position="1835"/>
    </location>
</feature>
<feature type="region of interest" description="Disordered" evidence="16">
    <location>
        <begin position="2439"/>
        <end position="2505"/>
    </location>
</feature>
<feature type="compositionally biased region" description="Low complexity" evidence="16">
    <location>
        <begin position="3460"/>
        <end position="3473"/>
    </location>
</feature>
<dbReference type="InterPro" id="IPR043502">
    <property type="entry name" value="DNA/RNA_pol_sf"/>
</dbReference>
<dbReference type="InterPro" id="IPR006172">
    <property type="entry name" value="DNA-dir_DNA_pol_B"/>
</dbReference>
<evidence type="ECO:0000256" key="1">
    <source>
        <dbReference type="ARBA" id="ARBA00001966"/>
    </source>
</evidence>
<dbReference type="GO" id="GO:0000166">
    <property type="term" value="F:nucleotide binding"/>
    <property type="evidence" value="ECO:0007669"/>
    <property type="project" value="InterPro"/>
</dbReference>
<dbReference type="InterPro" id="IPR012337">
    <property type="entry name" value="RNaseH-like_sf"/>
</dbReference>
<evidence type="ECO:0000256" key="15">
    <source>
        <dbReference type="SAM" id="Coils"/>
    </source>
</evidence>
<keyword evidence="15" id="KW-0175">Coiled coil</keyword>
<evidence type="ECO:0000256" key="11">
    <source>
        <dbReference type="ARBA" id="ARBA00023004"/>
    </source>
</evidence>
<feature type="compositionally biased region" description="Polar residues" evidence="16">
    <location>
        <begin position="1725"/>
        <end position="1771"/>
    </location>
</feature>
<dbReference type="Gene3D" id="3.90.1600.10">
    <property type="entry name" value="Palm domain of DNA polymerase"/>
    <property type="match status" value="1"/>
</dbReference>
<comment type="cofactor">
    <cofactor evidence="1">
        <name>[4Fe-4S] cluster</name>
        <dbReference type="ChEBI" id="CHEBI:49883"/>
    </cofactor>
</comment>
<dbReference type="SUPFAM" id="SSF53098">
    <property type="entry name" value="Ribonuclease H-like"/>
    <property type="match status" value="1"/>
</dbReference>
<feature type="region of interest" description="Disordered" evidence="16">
    <location>
        <begin position="3987"/>
        <end position="4029"/>
    </location>
</feature>
<dbReference type="CDD" id="cd05534">
    <property type="entry name" value="POLBc_zeta"/>
    <property type="match status" value="1"/>
</dbReference>
<comment type="caution">
    <text evidence="22">The sequence shown here is derived from an EMBL/GenBank/DDBJ whole genome shotgun (WGS) entry which is preliminary data.</text>
</comment>
<feature type="compositionally biased region" description="Polar residues" evidence="16">
    <location>
        <begin position="3004"/>
        <end position="3030"/>
    </location>
</feature>
<dbReference type="Gene3D" id="1.10.287.690">
    <property type="entry name" value="Helix hairpin bin"/>
    <property type="match status" value="1"/>
</dbReference>
<feature type="domain" description="DNA polymerase zeta catalytic subunit N-terminal" evidence="21">
    <location>
        <begin position="1"/>
        <end position="55"/>
    </location>
</feature>
<evidence type="ECO:0000256" key="7">
    <source>
        <dbReference type="ARBA" id="ARBA00022723"/>
    </source>
</evidence>
<evidence type="ECO:0000256" key="14">
    <source>
        <dbReference type="ARBA" id="ARBA00049244"/>
    </source>
</evidence>
<feature type="region of interest" description="Disordered" evidence="16">
    <location>
        <begin position="3427"/>
        <end position="3475"/>
    </location>
</feature>
<dbReference type="InterPro" id="IPR030559">
    <property type="entry name" value="PolZ_Rev3"/>
</dbReference>
<dbReference type="GO" id="GO:0003677">
    <property type="term" value="F:DNA binding"/>
    <property type="evidence" value="ECO:0007669"/>
    <property type="project" value="InterPro"/>
</dbReference>
<evidence type="ECO:0000259" key="17">
    <source>
        <dbReference type="Pfam" id="PF00136"/>
    </source>
</evidence>
<evidence type="ECO:0000256" key="8">
    <source>
        <dbReference type="ARBA" id="ARBA00022763"/>
    </source>
</evidence>
<dbReference type="Proteomes" id="UP001497382">
    <property type="component" value="Unassembled WGS sequence"/>
</dbReference>
<feature type="coiled-coil region" evidence="15">
    <location>
        <begin position="4577"/>
        <end position="4604"/>
    </location>
</feature>
<evidence type="ECO:0000256" key="5">
    <source>
        <dbReference type="ARBA" id="ARBA00022679"/>
    </source>
</evidence>
<feature type="region of interest" description="Disordered" evidence="16">
    <location>
        <begin position="2519"/>
        <end position="2539"/>
    </location>
</feature>
<keyword evidence="11" id="KW-0408">Iron</keyword>
<evidence type="ECO:0000259" key="20">
    <source>
        <dbReference type="Pfam" id="PF24055"/>
    </source>
</evidence>
<feature type="region of interest" description="Disordered" evidence="16">
    <location>
        <begin position="2274"/>
        <end position="2324"/>
    </location>
</feature>
<feature type="domain" description="C4-type zinc-finger of DNA polymerase delta" evidence="19">
    <location>
        <begin position="4916"/>
        <end position="4983"/>
    </location>
</feature>
<keyword evidence="7" id="KW-0479">Metal-binding</keyword>
<comment type="similarity">
    <text evidence="2">Belongs to the DNA polymerase type-B family.</text>
</comment>
<evidence type="ECO:0000259" key="19">
    <source>
        <dbReference type="Pfam" id="PF14260"/>
    </source>
</evidence>
<dbReference type="InterPro" id="IPR025687">
    <property type="entry name" value="Znf-C4pol"/>
</dbReference>
<dbReference type="EC" id="2.7.7.7" evidence="3"/>
<evidence type="ECO:0000256" key="13">
    <source>
        <dbReference type="ARBA" id="ARBA00023204"/>
    </source>
</evidence>
<dbReference type="InterPro" id="IPR042087">
    <property type="entry name" value="DNA_pol_B_thumb"/>
</dbReference>
<dbReference type="GO" id="GO:0003887">
    <property type="term" value="F:DNA-directed DNA polymerase activity"/>
    <property type="evidence" value="ECO:0007669"/>
    <property type="project" value="UniProtKB-KW"/>
</dbReference>
<evidence type="ECO:0000313" key="22">
    <source>
        <dbReference type="EMBL" id="CAL1270921.1"/>
    </source>
</evidence>
<dbReference type="Gene3D" id="3.30.420.10">
    <property type="entry name" value="Ribonuclease H-like superfamily/Ribonuclease H"/>
    <property type="match status" value="1"/>
</dbReference>
<feature type="region of interest" description="Disordered" evidence="16">
    <location>
        <begin position="2953"/>
        <end position="3030"/>
    </location>
</feature>